<dbReference type="Proteomes" id="UP001234297">
    <property type="component" value="Chromosome 6"/>
</dbReference>
<dbReference type="EMBL" id="CM056814">
    <property type="protein sequence ID" value="KAJ8626432.1"/>
    <property type="molecule type" value="Genomic_DNA"/>
</dbReference>
<proteinExistence type="predicted"/>
<organism evidence="1 2">
    <name type="scientific">Persea americana</name>
    <name type="common">Avocado</name>
    <dbReference type="NCBI Taxonomy" id="3435"/>
    <lineage>
        <taxon>Eukaryota</taxon>
        <taxon>Viridiplantae</taxon>
        <taxon>Streptophyta</taxon>
        <taxon>Embryophyta</taxon>
        <taxon>Tracheophyta</taxon>
        <taxon>Spermatophyta</taxon>
        <taxon>Magnoliopsida</taxon>
        <taxon>Magnoliidae</taxon>
        <taxon>Laurales</taxon>
        <taxon>Lauraceae</taxon>
        <taxon>Persea</taxon>
    </lineage>
</organism>
<keyword evidence="2" id="KW-1185">Reference proteome</keyword>
<protein>
    <submittedName>
        <fullName evidence="1">Uncharacterized protein</fullName>
    </submittedName>
</protein>
<accession>A0ACC2L030</accession>
<evidence type="ECO:0000313" key="1">
    <source>
        <dbReference type="EMBL" id="KAJ8626432.1"/>
    </source>
</evidence>
<gene>
    <name evidence="1" type="ORF">MRB53_019739</name>
</gene>
<sequence length="560" mass="61391">MARPNQDAIETFVSITGTSEAVALQKLEEHGGDLNEAVNAYFSEGDRTNTQPTPVHVPQNDFMDVDDPIQVASHDPFSLLSAARNLNPFSILDSSFHRSFFDGRGSADVGNRAPWVSHPREVREIPIEFKDGSDQSGQSGSRPIIEDVTGNTHAHGPEVHGTVITNDEDEEDIPIAPRSAPSAPQPHNVTDYGDDIEEEMLKAAIEASKRDAEEGYSNHQFGAHVDTSGSRLEHRSDLSENVELARAVSLSLKTAEQEKAMRDRKGVSDSSSMDDLGRLPAPNGRCFTSGASETAKGGGEMVDSQPSSSEPHDFASRPHDNGGALHSEEWGGISSQEQDEAVMLEAALFGGIPQGSAYHFAYPPLQTAQTGSDGNRGFYPQWVPRSPSPTPALAAQRLLREQQDDEYLAALQADKEKEIKAREEAEIRRLQEAAAKEASLQEQKHQEEAAHRKMLEEEEFERLLAAKQASLPQEPALDDENAVTLLVRMPDGSRHGRRFLKSDKLQSLFDFIDIGRGVKPGTYKLVRPYPRHAFGVGESELSLSELGLTSKQEALFLELF</sequence>
<reference evidence="1 2" key="1">
    <citation type="journal article" date="2022" name="Hortic Res">
        <title>A haplotype resolved chromosomal level avocado genome allows analysis of novel avocado genes.</title>
        <authorList>
            <person name="Nath O."/>
            <person name="Fletcher S.J."/>
            <person name="Hayward A."/>
            <person name="Shaw L.M."/>
            <person name="Masouleh A.K."/>
            <person name="Furtado A."/>
            <person name="Henry R.J."/>
            <person name="Mitter N."/>
        </authorList>
    </citation>
    <scope>NUCLEOTIDE SEQUENCE [LARGE SCALE GENOMIC DNA]</scope>
    <source>
        <strain evidence="2">cv. Hass</strain>
    </source>
</reference>
<name>A0ACC2L030_PERAE</name>
<evidence type="ECO:0000313" key="2">
    <source>
        <dbReference type="Proteomes" id="UP001234297"/>
    </source>
</evidence>
<comment type="caution">
    <text evidence="1">The sequence shown here is derived from an EMBL/GenBank/DDBJ whole genome shotgun (WGS) entry which is preliminary data.</text>
</comment>